<dbReference type="EMBL" id="UINC01113016">
    <property type="protein sequence ID" value="SVC82354.1"/>
    <property type="molecule type" value="Genomic_DNA"/>
</dbReference>
<keyword evidence="4 9" id="KW-0812">Transmembrane</keyword>
<dbReference type="InterPro" id="IPR052157">
    <property type="entry name" value="BCAA_transport_permease"/>
</dbReference>
<dbReference type="InterPro" id="IPR001851">
    <property type="entry name" value="ABC_transp_permease"/>
</dbReference>
<keyword evidence="3" id="KW-1003">Cell membrane</keyword>
<evidence type="ECO:0008006" key="11">
    <source>
        <dbReference type="Google" id="ProtNLM"/>
    </source>
</evidence>
<dbReference type="PANTHER" id="PTHR11795:SF445">
    <property type="entry name" value="AMINO ACID ABC TRANSPORTER PERMEASE PROTEIN"/>
    <property type="match status" value="1"/>
</dbReference>
<feature type="transmembrane region" description="Helical" evidence="9">
    <location>
        <begin position="77"/>
        <end position="94"/>
    </location>
</feature>
<keyword evidence="7 9" id="KW-0472">Membrane</keyword>
<dbReference type="GO" id="GO:0006865">
    <property type="term" value="P:amino acid transport"/>
    <property type="evidence" value="ECO:0007669"/>
    <property type="project" value="UniProtKB-KW"/>
</dbReference>
<protein>
    <recommendedName>
        <fullName evidence="11">Branched-chain amino acid ABC transporter permease</fullName>
    </recommendedName>
</protein>
<evidence type="ECO:0000256" key="2">
    <source>
        <dbReference type="ARBA" id="ARBA00022448"/>
    </source>
</evidence>
<sequence length="123" mass="13128">MEILAAHVVGSPAVLAVWTTRQLWFDGLVNGMVFGLLALGVVLVYRSTRVINLAVGNMGLPASGLMAVMVINYGFPYWVALALALLVGIAIGAIVERAIIRRLFDAPRVIILVATIGIAQLMQ</sequence>
<evidence type="ECO:0000256" key="1">
    <source>
        <dbReference type="ARBA" id="ARBA00004651"/>
    </source>
</evidence>
<keyword evidence="5" id="KW-0029">Amino-acid transport</keyword>
<feature type="transmembrane region" description="Helical" evidence="9">
    <location>
        <begin position="23"/>
        <end position="45"/>
    </location>
</feature>
<feature type="non-terminal residue" evidence="10">
    <location>
        <position position="123"/>
    </location>
</feature>
<comment type="similarity">
    <text evidence="8">Belongs to the binding-protein-dependent transport system permease family. LivHM subfamily.</text>
</comment>
<evidence type="ECO:0000256" key="3">
    <source>
        <dbReference type="ARBA" id="ARBA00022475"/>
    </source>
</evidence>
<dbReference type="Pfam" id="PF02653">
    <property type="entry name" value="BPD_transp_2"/>
    <property type="match status" value="1"/>
</dbReference>
<reference evidence="10" key="1">
    <citation type="submission" date="2018-05" db="EMBL/GenBank/DDBJ databases">
        <authorList>
            <person name="Lanie J.A."/>
            <person name="Ng W.-L."/>
            <person name="Kazmierczak K.M."/>
            <person name="Andrzejewski T.M."/>
            <person name="Davidsen T.M."/>
            <person name="Wayne K.J."/>
            <person name="Tettelin H."/>
            <person name="Glass J.I."/>
            <person name="Rusch D."/>
            <person name="Podicherti R."/>
            <person name="Tsui H.-C.T."/>
            <person name="Winkler M.E."/>
        </authorList>
    </citation>
    <scope>NUCLEOTIDE SEQUENCE</scope>
</reference>
<evidence type="ECO:0000256" key="8">
    <source>
        <dbReference type="ARBA" id="ARBA00037998"/>
    </source>
</evidence>
<keyword evidence="2" id="KW-0813">Transport</keyword>
<evidence type="ECO:0000256" key="9">
    <source>
        <dbReference type="SAM" id="Phobius"/>
    </source>
</evidence>
<dbReference type="PANTHER" id="PTHR11795">
    <property type="entry name" value="BRANCHED-CHAIN AMINO ACID TRANSPORT SYSTEM PERMEASE PROTEIN LIVH"/>
    <property type="match status" value="1"/>
</dbReference>
<feature type="transmembrane region" description="Helical" evidence="9">
    <location>
        <begin position="50"/>
        <end position="71"/>
    </location>
</feature>
<organism evidence="10">
    <name type="scientific">marine metagenome</name>
    <dbReference type="NCBI Taxonomy" id="408172"/>
    <lineage>
        <taxon>unclassified sequences</taxon>
        <taxon>metagenomes</taxon>
        <taxon>ecological metagenomes</taxon>
    </lineage>
</organism>
<accession>A0A382Q9U8</accession>
<evidence type="ECO:0000256" key="6">
    <source>
        <dbReference type="ARBA" id="ARBA00022989"/>
    </source>
</evidence>
<comment type="subcellular location">
    <subcellularLocation>
        <location evidence="1">Cell membrane</location>
        <topology evidence="1">Multi-pass membrane protein</topology>
    </subcellularLocation>
</comment>
<proteinExistence type="inferred from homology"/>
<evidence type="ECO:0000313" key="10">
    <source>
        <dbReference type="EMBL" id="SVC82354.1"/>
    </source>
</evidence>
<gene>
    <name evidence="10" type="ORF">METZ01_LOCUS335208</name>
</gene>
<dbReference type="AlphaFoldDB" id="A0A382Q9U8"/>
<dbReference type="GO" id="GO:0022857">
    <property type="term" value="F:transmembrane transporter activity"/>
    <property type="evidence" value="ECO:0007669"/>
    <property type="project" value="InterPro"/>
</dbReference>
<keyword evidence="6 9" id="KW-1133">Transmembrane helix</keyword>
<evidence type="ECO:0000256" key="5">
    <source>
        <dbReference type="ARBA" id="ARBA00022970"/>
    </source>
</evidence>
<evidence type="ECO:0000256" key="4">
    <source>
        <dbReference type="ARBA" id="ARBA00022692"/>
    </source>
</evidence>
<dbReference type="GO" id="GO:0005886">
    <property type="term" value="C:plasma membrane"/>
    <property type="evidence" value="ECO:0007669"/>
    <property type="project" value="UniProtKB-SubCell"/>
</dbReference>
<name>A0A382Q9U8_9ZZZZ</name>
<evidence type="ECO:0000256" key="7">
    <source>
        <dbReference type="ARBA" id="ARBA00023136"/>
    </source>
</evidence>